<name>A0A1B8RHA2_RHILT</name>
<organism evidence="3">
    <name type="scientific">Rhizobium leguminosarum bv. trifolii</name>
    <dbReference type="NCBI Taxonomy" id="386"/>
    <lineage>
        <taxon>Bacteria</taxon>
        <taxon>Pseudomonadati</taxon>
        <taxon>Pseudomonadota</taxon>
        <taxon>Alphaproteobacteria</taxon>
        <taxon>Hyphomicrobiales</taxon>
        <taxon>Rhizobiaceae</taxon>
        <taxon>Rhizobium/Agrobacterium group</taxon>
        <taxon>Rhizobium</taxon>
    </lineage>
</organism>
<evidence type="ECO:0008006" key="4">
    <source>
        <dbReference type="Google" id="ProtNLM"/>
    </source>
</evidence>
<reference evidence="3" key="2">
    <citation type="journal article" date="2016" name="Front. Microbiol.">
        <title>The Regulatory Protein RosR Affects Rhizobium leguminosarum bv. trifolii Protein Profiles, Cell Surface Properties, and Symbiosis with Clover.</title>
        <authorList>
            <person name="Rachwal K."/>
            <person name="Boguszewska A."/>
            <person name="Kopcinska J."/>
            <person name="Karas M."/>
            <person name="Tchorzewski M."/>
            <person name="Janczarek M."/>
        </authorList>
    </citation>
    <scope>NUCLEOTIDE SEQUENCE</scope>
    <source>
        <strain evidence="3">Rt24.2</strain>
    </source>
</reference>
<feature type="region of interest" description="Disordered" evidence="1">
    <location>
        <begin position="65"/>
        <end position="109"/>
    </location>
</feature>
<proteinExistence type="predicted"/>
<evidence type="ECO:0000313" key="3">
    <source>
        <dbReference type="EMBL" id="AOO89036.1"/>
    </source>
</evidence>
<evidence type="ECO:0000256" key="1">
    <source>
        <dbReference type="SAM" id="MobiDB-lite"/>
    </source>
</evidence>
<dbReference type="AlphaFoldDB" id="A0A1B8RHA2"/>
<dbReference type="InterPro" id="IPR009273">
    <property type="entry name" value="DUF930"/>
</dbReference>
<accession>A0A1B8RHA2</accession>
<reference evidence="3" key="1">
    <citation type="journal article" date="2015" name="BMC Genomics">
        <title>Transcriptome profiling of a Rhizobium leguminosarum bv. trifolii rosR mutant reveals the role of the transcriptional regulator RosR in motility, synthesis of cell-surface components, and other cellular processes.</title>
        <authorList>
            <person name="Rachwal K."/>
            <person name="Matczynska E."/>
            <person name="Janczarek M."/>
        </authorList>
    </citation>
    <scope>NUCLEOTIDE SEQUENCE</scope>
    <source>
        <strain evidence="3">Rt24.2</strain>
    </source>
</reference>
<keyword evidence="2" id="KW-1133">Transmembrane helix</keyword>
<dbReference type="RefSeq" id="WP_065276151.1">
    <property type="nucleotide sequence ID" value="NZ_MAMO01000008.1"/>
</dbReference>
<feature type="compositionally biased region" description="Low complexity" evidence="1">
    <location>
        <begin position="67"/>
        <end position="80"/>
    </location>
</feature>
<keyword evidence="2" id="KW-0472">Membrane</keyword>
<protein>
    <recommendedName>
        <fullName evidence="4">DUF930 domain-containing protein</fullName>
    </recommendedName>
</protein>
<evidence type="ECO:0000256" key="2">
    <source>
        <dbReference type="SAM" id="Phobius"/>
    </source>
</evidence>
<dbReference type="EMBL" id="KX486672">
    <property type="protein sequence ID" value="AOO89036.1"/>
    <property type="molecule type" value="Genomic_DNA"/>
</dbReference>
<sequence>MALVWENRDEGIERCAFASFALHAVMLALLLLLLPRPEPPAPLPDDGITVDIVPEVAKPSAIAQRVATPAPTTAKPDASASVQEIAPPHQEKAPTAARSPEVASVPPVPPKPGVFVQAGQLFSETVLSDPRSRRAREALRGLAGSERNLQLCDLEAMEQVRRAQPAMAPDALAPYAMAAEKVSGNSVEVKGGAFRSKRKWYNIQFKCQLDAGSGKVASFAFLIGDAIPQSEWQAHDLVADDGAADQ</sequence>
<feature type="transmembrane region" description="Helical" evidence="2">
    <location>
        <begin position="16"/>
        <end position="34"/>
    </location>
</feature>
<keyword evidence="2" id="KW-0812">Transmembrane</keyword>
<dbReference type="Pfam" id="PF06059">
    <property type="entry name" value="DUF930"/>
    <property type="match status" value="1"/>
</dbReference>